<reference evidence="2" key="1">
    <citation type="submission" date="2018-01" db="EMBL/GenBank/DDBJ databases">
        <title>Draft Genome Sequence of the Radioresistant Bacterium Deinococcus aerius TR0125, Isolated from the Higher Atmosphere above Japan.</title>
        <authorList>
            <person name="Satoh K."/>
            <person name="Arai H."/>
            <person name="Sanzen T."/>
            <person name="Kawaguchi Y."/>
            <person name="Hayashi H."/>
            <person name="Yokobori S."/>
            <person name="Yamagishi A."/>
            <person name="Oono Y."/>
            <person name="Narumi I."/>
        </authorList>
    </citation>
    <scope>NUCLEOTIDE SEQUENCE [LARGE SCALE GENOMIC DNA]</scope>
    <source>
        <strain evidence="2">TR0125</strain>
    </source>
</reference>
<organism evidence="1 2">
    <name type="scientific">Deinococcus aerius</name>
    <dbReference type="NCBI Taxonomy" id="200253"/>
    <lineage>
        <taxon>Bacteria</taxon>
        <taxon>Thermotogati</taxon>
        <taxon>Deinococcota</taxon>
        <taxon>Deinococci</taxon>
        <taxon>Deinococcales</taxon>
        <taxon>Deinococcaceae</taxon>
        <taxon>Deinococcus</taxon>
    </lineage>
</organism>
<sequence length="444" mass="48562">MDAPNLTALVQDQMGQIASIWQAESDARQAIGGGGIEAMIAQLFPGVDTNLLKANKDVPNFLQQGVTRYVRALTRGELNWEWEGEGSEPDEAVSPGAFLNSRGRDLVQDATTDALVSGKFAYFPHVTADGRFRVTTLAGFLWPIYEPGDVSEVLGLLQITSGKVGDKVLYEVRRYSPGLLEVYSGLEEWGKYAAKTPESYPQAVKDRLPVAFRIVGRDSDRLPEGIAQTAVPAFRRFLKFAVLLAFIATRGGFEERLVKSDQLFQLAKDNPNHPLLKELKKVGVNVVRLLDGGGSYERLDPVVLSEYRDQEAAARADVRDAMNMPDTGGDLSGDALQEKREAYTESVESIAASIGDALTETHELGAAMKPAELRPGYRVTLEPRFTRDVMNERKMLLEEFKAGLPRSAWLSGLQSLGVSQITQAHIDAALAEEDALAPPRVEGA</sequence>
<dbReference type="EMBL" id="BFAG01000006">
    <property type="protein sequence ID" value="GBF05855.1"/>
    <property type="molecule type" value="Genomic_DNA"/>
</dbReference>
<protein>
    <recommendedName>
        <fullName evidence="3">Phage portal protein</fullName>
    </recommendedName>
</protein>
<comment type="caution">
    <text evidence="1">The sequence shown here is derived from an EMBL/GenBank/DDBJ whole genome shotgun (WGS) entry which is preliminary data.</text>
</comment>
<proteinExistence type="predicted"/>
<evidence type="ECO:0008006" key="3">
    <source>
        <dbReference type="Google" id="ProtNLM"/>
    </source>
</evidence>
<dbReference type="AlphaFoldDB" id="A0A2I9DYB9"/>
<accession>A0A2I9DYB9</accession>
<evidence type="ECO:0000313" key="2">
    <source>
        <dbReference type="Proteomes" id="UP000236569"/>
    </source>
</evidence>
<dbReference type="RefSeq" id="WP_165794146.1">
    <property type="nucleotide sequence ID" value="NZ_BFAG01000006.1"/>
</dbReference>
<evidence type="ECO:0000313" key="1">
    <source>
        <dbReference type="EMBL" id="GBF05855.1"/>
    </source>
</evidence>
<dbReference type="Proteomes" id="UP000236569">
    <property type="component" value="Unassembled WGS sequence"/>
</dbReference>
<gene>
    <name evidence="1" type="ORF">DAERI_060115</name>
</gene>
<keyword evidence="2" id="KW-1185">Reference proteome</keyword>
<name>A0A2I9DYB9_9DEIO</name>